<accession>A0A2T4ARK1</accession>
<dbReference type="EMBL" id="KZ679676">
    <property type="protein sequence ID" value="PTB59705.1"/>
    <property type="molecule type" value="Genomic_DNA"/>
</dbReference>
<protein>
    <recommendedName>
        <fullName evidence="4">Secreted protein</fullName>
    </recommendedName>
</protein>
<feature type="signal peptide" evidence="1">
    <location>
        <begin position="1"/>
        <end position="17"/>
    </location>
</feature>
<evidence type="ECO:0000313" key="2">
    <source>
        <dbReference type="EMBL" id="PTB59705.1"/>
    </source>
</evidence>
<evidence type="ECO:0008006" key="4">
    <source>
        <dbReference type="Google" id="ProtNLM"/>
    </source>
</evidence>
<reference evidence="2 3" key="1">
    <citation type="submission" date="2016-07" db="EMBL/GenBank/DDBJ databases">
        <title>Multiple horizontal gene transfer events from other fungi enriched the ability of initially mycotrophic Trichoderma (Ascomycota) to feed on dead plant biomass.</title>
        <authorList>
            <consortium name="DOE Joint Genome Institute"/>
            <person name="Aerts A."/>
            <person name="Atanasova L."/>
            <person name="Chenthamara K."/>
            <person name="Zhang J."/>
            <person name="Grujic M."/>
            <person name="Henrissat B."/>
            <person name="Kuo A."/>
            <person name="Salamov A."/>
            <person name="Lipzen A."/>
            <person name="Labutti K."/>
            <person name="Barry K."/>
            <person name="Miao Y."/>
            <person name="Rahimi M.J."/>
            <person name="Shen Q."/>
            <person name="Grigoriev I.V."/>
            <person name="Kubicek C.P."/>
            <person name="Druzhinina I.S."/>
        </authorList>
    </citation>
    <scope>NUCLEOTIDE SEQUENCE [LARGE SCALE GENOMIC DNA]</scope>
    <source>
        <strain evidence="2 3">CBS 226.95</strain>
    </source>
</reference>
<sequence length="126" mass="13752">MLRAALLVILVQAPSSGSVQRSTSTATKCEYESILVLFCVISTTQTNQQTNSKFLSRFPAETGRDQQTPYRCLGGIFGASFSLLPSSVASLHGAPVWRRRGKVSAECFRVRVSTSKNMARHQLNVG</sequence>
<dbReference type="Proteomes" id="UP000241690">
    <property type="component" value="Unassembled WGS sequence"/>
</dbReference>
<dbReference type="AlphaFoldDB" id="A0A2T4ARK1"/>
<gene>
    <name evidence="2" type="ORF">M431DRAFT_312481</name>
</gene>
<evidence type="ECO:0000256" key="1">
    <source>
        <dbReference type="SAM" id="SignalP"/>
    </source>
</evidence>
<organism evidence="2 3">
    <name type="scientific">Trichoderma harzianum CBS 226.95</name>
    <dbReference type="NCBI Taxonomy" id="983964"/>
    <lineage>
        <taxon>Eukaryota</taxon>
        <taxon>Fungi</taxon>
        <taxon>Dikarya</taxon>
        <taxon>Ascomycota</taxon>
        <taxon>Pezizomycotina</taxon>
        <taxon>Sordariomycetes</taxon>
        <taxon>Hypocreomycetidae</taxon>
        <taxon>Hypocreales</taxon>
        <taxon>Hypocreaceae</taxon>
        <taxon>Trichoderma</taxon>
    </lineage>
</organism>
<evidence type="ECO:0000313" key="3">
    <source>
        <dbReference type="Proteomes" id="UP000241690"/>
    </source>
</evidence>
<proteinExistence type="predicted"/>
<dbReference type="RefSeq" id="XP_024779382.1">
    <property type="nucleotide sequence ID" value="XM_024914235.1"/>
</dbReference>
<keyword evidence="3" id="KW-1185">Reference proteome</keyword>
<feature type="chain" id="PRO_5015619760" description="Secreted protein" evidence="1">
    <location>
        <begin position="18"/>
        <end position="126"/>
    </location>
</feature>
<name>A0A2T4ARK1_TRIHA</name>
<keyword evidence="1" id="KW-0732">Signal</keyword>
<dbReference type="GeneID" id="36622800"/>